<feature type="transmembrane region" description="Helical" evidence="10">
    <location>
        <begin position="73"/>
        <end position="92"/>
    </location>
</feature>
<protein>
    <recommendedName>
        <fullName evidence="13">Mitochondrial carrier</fullName>
    </recommendedName>
</protein>
<evidence type="ECO:0000256" key="5">
    <source>
        <dbReference type="ARBA" id="ARBA00022737"/>
    </source>
</evidence>
<dbReference type="AlphaFoldDB" id="A0ABD3MZQ2"/>
<dbReference type="Pfam" id="PF00153">
    <property type="entry name" value="Mito_carr"/>
    <property type="match status" value="3"/>
</dbReference>
<keyword evidence="7 8" id="KW-0472">Membrane</keyword>
<accession>A0ABD3MZQ2</accession>
<dbReference type="Gene3D" id="1.50.40.10">
    <property type="entry name" value="Mitochondrial carrier domain"/>
    <property type="match status" value="2"/>
</dbReference>
<dbReference type="InterPro" id="IPR023395">
    <property type="entry name" value="MCP_dom_sf"/>
</dbReference>
<reference evidence="11 12" key="1">
    <citation type="submission" date="2024-10" db="EMBL/GenBank/DDBJ databases">
        <title>Updated reference genomes for cyclostephanoid diatoms.</title>
        <authorList>
            <person name="Roberts W.R."/>
            <person name="Alverson A.J."/>
        </authorList>
    </citation>
    <scope>NUCLEOTIDE SEQUENCE [LARGE SCALE GENOMIC DNA]</scope>
    <source>
        <strain evidence="11 12">AJA010-31</strain>
    </source>
</reference>
<evidence type="ECO:0000256" key="7">
    <source>
        <dbReference type="ARBA" id="ARBA00023136"/>
    </source>
</evidence>
<keyword evidence="4 8" id="KW-0812">Transmembrane</keyword>
<evidence type="ECO:0000313" key="12">
    <source>
        <dbReference type="Proteomes" id="UP001530400"/>
    </source>
</evidence>
<feature type="transmembrane region" description="Helical" evidence="10">
    <location>
        <begin position="231"/>
        <end position="252"/>
    </location>
</feature>
<comment type="subcellular location">
    <subcellularLocation>
        <location evidence="1">Membrane</location>
        <topology evidence="1">Multi-pass membrane protein</topology>
    </subcellularLocation>
</comment>
<dbReference type="PANTHER" id="PTHR45618">
    <property type="entry name" value="MITOCHONDRIAL DICARBOXYLATE CARRIER-RELATED"/>
    <property type="match status" value="1"/>
</dbReference>
<evidence type="ECO:0000256" key="9">
    <source>
        <dbReference type="RuleBase" id="RU000488"/>
    </source>
</evidence>
<comment type="caution">
    <text evidence="11">The sequence shown here is derived from an EMBL/GenBank/DDBJ whole genome shotgun (WGS) entry which is preliminary data.</text>
</comment>
<dbReference type="GO" id="GO:0016020">
    <property type="term" value="C:membrane"/>
    <property type="evidence" value="ECO:0007669"/>
    <property type="project" value="UniProtKB-SubCell"/>
</dbReference>
<dbReference type="EMBL" id="JALLPJ020001332">
    <property type="protein sequence ID" value="KAL3769369.1"/>
    <property type="molecule type" value="Genomic_DNA"/>
</dbReference>
<dbReference type="InterPro" id="IPR002113">
    <property type="entry name" value="ADT_euk_type"/>
</dbReference>
<keyword evidence="12" id="KW-1185">Reference proteome</keyword>
<name>A0ABD3MZQ2_9STRA</name>
<keyword evidence="5" id="KW-0677">Repeat</keyword>
<dbReference type="SUPFAM" id="SSF103506">
    <property type="entry name" value="Mitochondrial carrier"/>
    <property type="match status" value="1"/>
</dbReference>
<comment type="similarity">
    <text evidence="2 9">Belongs to the mitochondrial carrier (TC 2.A.29) family.</text>
</comment>
<evidence type="ECO:0000256" key="6">
    <source>
        <dbReference type="ARBA" id="ARBA00022989"/>
    </source>
</evidence>
<sequence length="329" mass="35443">MPESKQLPYVVPLSHASASSSAPASLPLAQRLVFSAFAGMGAATFCHPLDVVRVQMQTAGTQYKSTFDAATKIYARAGLIEGLYAGITAAYLRQWMYGSFRMGIYAYLLEQTQNDNLRRGKDKNDIAFSNKLMMGCISGGIGSFIGTPSELALVRMSSDSKLPVAERRNYSNVIDCIVRISKEEGITKLWRGATPTVFRATLLGSAQMGVTSEVKGKLAASGVFGPNGSNFYGLPMMLTATLCSSFVANIVANPLDVMKSRLQSMPVDAQGKAMYSSLGDCFVKSVRAEGFMVLWSGFTPAFIKLAPYSIISLTLVDKLTKAFTGKEAM</sequence>
<feature type="repeat" description="Solcar" evidence="8">
    <location>
        <begin position="232"/>
        <end position="322"/>
    </location>
</feature>
<dbReference type="PROSITE" id="PS50920">
    <property type="entry name" value="SOLCAR"/>
    <property type="match status" value="3"/>
</dbReference>
<evidence type="ECO:0000256" key="3">
    <source>
        <dbReference type="ARBA" id="ARBA00022448"/>
    </source>
</evidence>
<evidence type="ECO:0008006" key="13">
    <source>
        <dbReference type="Google" id="ProtNLM"/>
    </source>
</evidence>
<organism evidence="11 12">
    <name type="scientific">Cyclotella atomus</name>
    <dbReference type="NCBI Taxonomy" id="382360"/>
    <lineage>
        <taxon>Eukaryota</taxon>
        <taxon>Sar</taxon>
        <taxon>Stramenopiles</taxon>
        <taxon>Ochrophyta</taxon>
        <taxon>Bacillariophyta</taxon>
        <taxon>Coscinodiscophyceae</taxon>
        <taxon>Thalassiosirophycidae</taxon>
        <taxon>Stephanodiscales</taxon>
        <taxon>Stephanodiscaceae</taxon>
        <taxon>Cyclotella</taxon>
    </lineage>
</organism>
<dbReference type="PRINTS" id="PR00927">
    <property type="entry name" value="ADPTRNSLCASE"/>
</dbReference>
<keyword evidence="6 10" id="KW-1133">Transmembrane helix</keyword>
<feature type="repeat" description="Solcar" evidence="8">
    <location>
        <begin position="30"/>
        <end position="111"/>
    </location>
</feature>
<evidence type="ECO:0000256" key="4">
    <source>
        <dbReference type="ARBA" id="ARBA00022692"/>
    </source>
</evidence>
<gene>
    <name evidence="11" type="ORF">ACHAWO_001566</name>
</gene>
<dbReference type="Proteomes" id="UP001530400">
    <property type="component" value="Unassembled WGS sequence"/>
</dbReference>
<evidence type="ECO:0000256" key="1">
    <source>
        <dbReference type="ARBA" id="ARBA00004141"/>
    </source>
</evidence>
<evidence type="ECO:0000256" key="2">
    <source>
        <dbReference type="ARBA" id="ARBA00006375"/>
    </source>
</evidence>
<proteinExistence type="inferred from homology"/>
<evidence type="ECO:0000256" key="8">
    <source>
        <dbReference type="PROSITE-ProRule" id="PRU00282"/>
    </source>
</evidence>
<feature type="repeat" description="Solcar" evidence="8">
    <location>
        <begin position="126"/>
        <end position="217"/>
    </location>
</feature>
<keyword evidence="3 9" id="KW-0813">Transport</keyword>
<evidence type="ECO:0000256" key="10">
    <source>
        <dbReference type="SAM" id="Phobius"/>
    </source>
</evidence>
<dbReference type="InterPro" id="IPR018108">
    <property type="entry name" value="MCP_transmembrane"/>
</dbReference>
<evidence type="ECO:0000313" key="11">
    <source>
        <dbReference type="EMBL" id="KAL3769369.1"/>
    </source>
</evidence>
<dbReference type="InterPro" id="IPR050391">
    <property type="entry name" value="Mito_Metabolite_Transporter"/>
</dbReference>